<dbReference type="KEGG" id="phet:94287351"/>
<gene>
    <name evidence="2" type="ORF">JKF63_01226</name>
</gene>
<feature type="region of interest" description="Disordered" evidence="1">
    <location>
        <begin position="1043"/>
        <end position="1064"/>
    </location>
</feature>
<dbReference type="GeneID" id="94287351"/>
<sequence length="1529" mass="162383">MPESPIHADQRGRPVCMVIFAVAADVAALSRALAKATASTEPIRCDGAPYRGEGGGAQQRVHVADVAAGHASSDDVWSFSSTSATCSSLPGFAGLPGHISLARHEAALGEVRQWQRLLSNRHVPFLRSGVPSCASGRSTRDSQVDYATACGHERTTATDTQTDLLSSKRNVPLVCSTEGTQHSYLFWACAPQTILGSQAVEFNVVRSPYPTARGGVDTDASPPSRHALLCIDVGGMYLATSRTCPMSPGTQGALPKPPGAVATKALKKTKGASSRPKAAGLLYDGVSMEQGSSIDAPKSDASSMADGRNAQVSRNLCCLLQQRFAAATRTCPFKVDIDAAACPLVLAEVWVVPLLTEEEDNSGSLSTAHLGLSAFPARVHDQSEQKSADYTTGAEDSAQAFRVTRHPPAHVLRLAKSDHANLVYPQYFTTCQAEGRGPRKRPRDKEMGGEDASEESQWLAPHAAHALREAVFFCSCCGCCSAVDRALLTSSATRLQVLEGDFLLRSCWFSAWCCVTDFDITQSFLHRHLGKWTNCFGQCHVFYGILRRCVLAEEAVVRHFLETETKAWVTAYESITSTEGRGSSEAAEFQRSSTEALFTDSACEDSSTEETGARGCERVWPLEELWGLWVRLGWTPPLTWPRVRVSWHFTEGADRSNVRRRCVWELSPSALGAFLSRVLKAVDVAYVQAKSPRLFQDPHGDGGTAEAKGDDNTACPSQVGGTGMSLGLSHQGGTPFFADAQRESLIQVQRLLEFRAAFSATTELVTQPAPAEMLDFTAASTRAPAMNLFTATAFEDVGGASPHLSTAARDLAADIAATTGFRARHSVTFPASGASDVASFSLTWLGGVLESPALLIPPLSATGIGTDREGAEDLCDASLRPSGRSAVDREAASLTAFLASKAASRLEKLSQSTSEAYSPPYPPQATPLSLPSDAEMYCEVADVAELRWSSSQVANTESDPKALFSTTSQTPALVAPSVASSSASCCASACVKLARLARAKTADEAVNVYRTSHRQLSTENPLSALLFTRCVEYLQRHGVLATPLSSSSEEGGGESKMEEESKKADERILRDVCAAQRSVVAMSSSSPPSPLPPPEGHLQGGAAALHSPRDGCSSENKGEPSGECDAISTILAGTVVRIVQQNKSVVRRMLALIQSYSGVIAEATAEGNVGARFASNQLGAASAESLDPDSRDAAAHGMWRCLEPEKEASVHSDEDAGHLPSCASSCAKATAQRLVQAFWENVASAAREHLYNERGYFSSDEEGSNRNSEEDEPAEGAALTSGQCDDAACLRADAVGPIFSERSHQTVAMGNGAAPMATKSCTLSPSSRPRVHAFPHFPLLPCASMPRHLASSASVAHPSGLLRRAVRTLDGAQAMALYMQHVLRCSAAAGQRRARSRLDGCPFLSCAAVEPRAAVPSKTDTAASPASPPQHNHWIHHGLFLLSYGLACPTDQSAASSGAESIPAAAFSQDAQPVCAFPEGDKFALPPPPALAAFRALRSGKLLLDVWIGAALEAYVRRWKLSGETRSSL</sequence>
<dbReference type="RefSeq" id="XP_067753431.1">
    <property type="nucleotide sequence ID" value="XM_067897274.1"/>
</dbReference>
<evidence type="ECO:0000256" key="1">
    <source>
        <dbReference type="SAM" id="MobiDB-lite"/>
    </source>
</evidence>
<feature type="region of interest" description="Disordered" evidence="1">
    <location>
        <begin position="433"/>
        <end position="455"/>
    </location>
</feature>
<organism evidence="2 3">
    <name type="scientific">Porcisia hertigi</name>
    <dbReference type="NCBI Taxonomy" id="2761500"/>
    <lineage>
        <taxon>Eukaryota</taxon>
        <taxon>Discoba</taxon>
        <taxon>Euglenozoa</taxon>
        <taxon>Kinetoplastea</taxon>
        <taxon>Metakinetoplastina</taxon>
        <taxon>Trypanosomatida</taxon>
        <taxon>Trypanosomatidae</taxon>
        <taxon>Leishmaniinae</taxon>
        <taxon>Porcisia</taxon>
    </lineage>
</organism>
<reference evidence="2 3" key="1">
    <citation type="submission" date="2021-02" db="EMBL/GenBank/DDBJ databases">
        <title>Porcisia hertigi Genome sequencing and assembly.</title>
        <authorList>
            <person name="Almutairi H."/>
            <person name="Gatherer D."/>
        </authorList>
    </citation>
    <scope>NUCLEOTIDE SEQUENCE [LARGE SCALE GENOMIC DNA]</scope>
    <source>
        <strain evidence="2 3">C119</strain>
    </source>
</reference>
<feature type="region of interest" description="Disordered" evidence="1">
    <location>
        <begin position="1081"/>
        <end position="1120"/>
    </location>
</feature>
<protein>
    <submittedName>
        <fullName evidence="2">Uncharacterized protein</fullName>
    </submittedName>
</protein>
<dbReference type="EMBL" id="JAFJZO010000035">
    <property type="protein sequence ID" value="KAG5492647.1"/>
    <property type="molecule type" value="Genomic_DNA"/>
</dbReference>
<dbReference type="Proteomes" id="UP000674318">
    <property type="component" value="Chromosome 35"/>
</dbReference>
<proteinExistence type="predicted"/>
<dbReference type="OrthoDB" id="264321at2759"/>
<feature type="region of interest" description="Disordered" evidence="1">
    <location>
        <begin position="697"/>
        <end position="716"/>
    </location>
</feature>
<feature type="compositionally biased region" description="Basic and acidic residues" evidence="1">
    <location>
        <begin position="1053"/>
        <end position="1064"/>
    </location>
</feature>
<keyword evidence="3" id="KW-1185">Reference proteome</keyword>
<evidence type="ECO:0000313" key="3">
    <source>
        <dbReference type="Proteomes" id="UP000674318"/>
    </source>
</evidence>
<comment type="caution">
    <text evidence="2">The sequence shown here is derived from an EMBL/GenBank/DDBJ whole genome shotgun (WGS) entry which is preliminary data.</text>
</comment>
<accession>A0A836HUB1</accession>
<evidence type="ECO:0000313" key="2">
    <source>
        <dbReference type="EMBL" id="KAG5492647.1"/>
    </source>
</evidence>
<name>A0A836HUB1_9TRYP</name>
<feature type="region of interest" description="Disordered" evidence="1">
    <location>
        <begin position="1256"/>
        <end position="1279"/>
    </location>
</feature>